<accession>A0A943XVG4</accession>
<keyword evidence="1" id="KW-1133">Transmembrane helix</keyword>
<proteinExistence type="predicted"/>
<dbReference type="Gene3D" id="2.40.260.10">
    <property type="entry name" value="Sortase"/>
    <property type="match status" value="1"/>
</dbReference>
<comment type="caution">
    <text evidence="2">The sequence shown here is derived from an EMBL/GenBank/DDBJ whole genome shotgun (WGS) entry which is preliminary data.</text>
</comment>
<dbReference type="SUPFAM" id="SSF63817">
    <property type="entry name" value="Sortase"/>
    <property type="match status" value="1"/>
</dbReference>
<dbReference type="EMBL" id="JAGZZP010000010">
    <property type="protein sequence ID" value="MBS6535410.1"/>
    <property type="molecule type" value="Genomic_DNA"/>
</dbReference>
<dbReference type="InterPro" id="IPR023365">
    <property type="entry name" value="Sortase_dom-sf"/>
</dbReference>
<dbReference type="Proteomes" id="UP000748991">
    <property type="component" value="Unassembled WGS sequence"/>
</dbReference>
<keyword evidence="1" id="KW-0472">Membrane</keyword>
<feature type="transmembrane region" description="Helical" evidence="1">
    <location>
        <begin position="7"/>
        <end position="25"/>
    </location>
</feature>
<evidence type="ECO:0000313" key="3">
    <source>
        <dbReference type="Proteomes" id="UP000748991"/>
    </source>
</evidence>
<dbReference type="AlphaFoldDB" id="A0A943XVG4"/>
<evidence type="ECO:0000313" key="2">
    <source>
        <dbReference type="EMBL" id="MBS6535410.1"/>
    </source>
</evidence>
<dbReference type="CDD" id="cd05826">
    <property type="entry name" value="Sortase_B"/>
    <property type="match status" value="1"/>
</dbReference>
<sequence length="234" mass="27728">MKRINNLFIFSISLFIALLIFIWITTPKIHKEEAKLNEVVENVTTNEDVKNLKTKYPDIYGKIHFNSLPNINYPVVMTDNPKTYLYSDLDGKYNGMGVPFVYPKKEENSDFKVVYAHAFTSKKPYMFTDLYKYLDIDFYNKDPFFYIKTEHADKKYLIIGGFQIDTAKDKFYFHKDFFRNEDEKQRWYEEVKKRTPFKIDRQVDFENEVVTLVTCTTDTVGGSKRIVVIGENIN</sequence>
<reference evidence="2" key="1">
    <citation type="submission" date="2021-02" db="EMBL/GenBank/DDBJ databases">
        <title>Infant gut strain persistence is associated with maternal origin, phylogeny, and functional potential including surface adhesion and iron acquisition.</title>
        <authorList>
            <person name="Lou Y.C."/>
        </authorList>
    </citation>
    <scope>NUCLEOTIDE SEQUENCE</scope>
    <source>
        <strain evidence="2">L3_060_052G1_dasL3_060_052G1_concoct_1</strain>
    </source>
</reference>
<evidence type="ECO:0000256" key="1">
    <source>
        <dbReference type="SAM" id="Phobius"/>
    </source>
</evidence>
<dbReference type="RefSeq" id="WP_278638009.1">
    <property type="nucleotide sequence ID" value="NZ_JAGZZP010000010.1"/>
</dbReference>
<name>A0A943XVG4_9FIRM</name>
<keyword evidence="1" id="KW-0812">Transmembrane</keyword>
<protein>
    <submittedName>
        <fullName evidence="2">Class B sortase</fullName>
    </submittedName>
</protein>
<organism evidence="2 3">
    <name type="scientific">Peptoniphilus harei</name>
    <dbReference type="NCBI Taxonomy" id="54005"/>
    <lineage>
        <taxon>Bacteria</taxon>
        <taxon>Bacillati</taxon>
        <taxon>Bacillota</taxon>
        <taxon>Tissierellia</taxon>
        <taxon>Tissierellales</taxon>
        <taxon>Peptoniphilaceae</taxon>
        <taxon>Peptoniphilus</taxon>
    </lineage>
</organism>
<gene>
    <name evidence="2" type="ORF">KH327_06220</name>
</gene>
<dbReference type="InterPro" id="IPR009835">
    <property type="entry name" value="SrtB"/>
</dbReference>